<feature type="compositionally biased region" description="Low complexity" evidence="8">
    <location>
        <begin position="405"/>
        <end position="416"/>
    </location>
</feature>
<feature type="compositionally biased region" description="Basic and acidic residues" evidence="8">
    <location>
        <begin position="377"/>
        <end position="398"/>
    </location>
</feature>
<feature type="compositionally biased region" description="Basic and acidic residues" evidence="8">
    <location>
        <begin position="417"/>
        <end position="429"/>
    </location>
</feature>
<feature type="compositionally biased region" description="Polar residues" evidence="8">
    <location>
        <begin position="671"/>
        <end position="681"/>
    </location>
</feature>
<feature type="compositionally biased region" description="Basic and acidic residues" evidence="8">
    <location>
        <begin position="265"/>
        <end position="274"/>
    </location>
</feature>
<dbReference type="InterPro" id="IPR008942">
    <property type="entry name" value="ENTH_VHS"/>
</dbReference>
<feature type="region of interest" description="Disordered" evidence="8">
    <location>
        <begin position="812"/>
        <end position="848"/>
    </location>
</feature>
<evidence type="ECO:0000313" key="14">
    <source>
        <dbReference type="RefSeq" id="XP_022733728.1"/>
    </source>
</evidence>
<feature type="compositionally biased region" description="Basic and acidic residues" evidence="8">
    <location>
        <begin position="283"/>
        <end position="306"/>
    </location>
</feature>
<dbReference type="PROSITE" id="PS50812">
    <property type="entry name" value="PWWP"/>
    <property type="match status" value="1"/>
</dbReference>
<dbReference type="InterPro" id="IPR006569">
    <property type="entry name" value="CID_dom"/>
</dbReference>
<dbReference type="RefSeq" id="XP_022733728.1">
    <property type="nucleotide sequence ID" value="XM_022877993.1"/>
</dbReference>
<evidence type="ECO:0000259" key="9">
    <source>
        <dbReference type="PROSITE" id="PS50812"/>
    </source>
</evidence>
<organism evidence="11 14">
    <name type="scientific">Durio zibethinus</name>
    <name type="common">Durian</name>
    <dbReference type="NCBI Taxonomy" id="66656"/>
    <lineage>
        <taxon>Eukaryota</taxon>
        <taxon>Viridiplantae</taxon>
        <taxon>Streptophyta</taxon>
        <taxon>Embryophyta</taxon>
        <taxon>Tracheophyta</taxon>
        <taxon>Spermatophyta</taxon>
        <taxon>Magnoliopsida</taxon>
        <taxon>eudicotyledons</taxon>
        <taxon>Gunneridae</taxon>
        <taxon>Pentapetalae</taxon>
        <taxon>rosids</taxon>
        <taxon>malvids</taxon>
        <taxon>Malvales</taxon>
        <taxon>Malvaceae</taxon>
        <taxon>Helicteroideae</taxon>
        <taxon>Durio</taxon>
    </lineage>
</organism>
<dbReference type="OrthoDB" id="62853at2759"/>
<keyword evidence="11" id="KW-1185">Reference proteome</keyword>
<feature type="compositionally biased region" description="Basic and acidic residues" evidence="8">
    <location>
        <begin position="229"/>
        <end position="242"/>
    </location>
</feature>
<dbReference type="GeneID" id="111287426"/>
<dbReference type="RefSeq" id="XP_022733727.1">
    <property type="nucleotide sequence ID" value="XM_022877992.1"/>
</dbReference>
<feature type="region of interest" description="Disordered" evidence="8">
    <location>
        <begin position="354"/>
        <end position="433"/>
    </location>
</feature>
<feature type="region of interest" description="Disordered" evidence="8">
    <location>
        <begin position="118"/>
        <end position="146"/>
    </location>
</feature>
<dbReference type="GO" id="GO:0009908">
    <property type="term" value="P:flower development"/>
    <property type="evidence" value="ECO:0007669"/>
    <property type="project" value="UniProtKB-KW"/>
</dbReference>
<sequence>MAGSRKRGGNKAKVKNLSLGDLVLAKVKGFPAWPAKIVISVFQISRPEDWEREPDPRKYFVQFFGTQEIAFVAPADIQAFTSETKSKLSAKCQVKTKHFVQAVKEICVAFDELNEEKSSGLRDETNRSTPGCEASSVDGVGDDSAEADLKNGIGALAPGREATSEGKGDLVSNLGCCSRRGENNSEDIKPSISGHVDDSSSPHMSSEGKHKMSNGEQSKKVLSPSSLDEPSHMKEEFSDDKIATVNCTKKTLRDDSKSKKMAPGPEKRTEEGHKRSSSAATLSRDDKSGGYLDRPDSREQLKDRVKGKVSGSGVRNFSPDAIKSDSDYTGSKRAKELLKTKSNFKATDDIWDNVANSKGETTGKKIRGEPGLGKPKLGTDEILHPAKKSKFADMKNDSSKGSIVKNMKSNSPSSKSVNDKAPKQSELKRPTSHVLALRAQTVIRSDVSGDEAVLPLPKRRRWALEAMSDSASLNSDDKIVKNPVELKNDTSSSSNVKIPATQLSKRRRAVCLYEDDEDDPKTPVHGGSARNVKVTSVVSDGSKSIDVNHVSAINAQHSVGDSTRHENTGPKEASSQLANDFVSPLRPQTVERRPSSHASVTPERSKLEQLSSKEAKPVLISPRKSPHLVSATKQVVEQHITTKATVKVSNNGTQKRAPSGSVKGLGVVSDGSKSSQNQALNQRYGPASSVERLKSTPKASSRVNDTTFDTTYVTETSTEFDVFREDRSGSFNDSKTPDSALSMKHLIAAAQAKRKQAHSQQYSLGNPSSIFVSMSDVQGVSPSPAVQHFPSAINNVMPADVQGVVHQTNLVSPSTLGHQSGSQNQQDTEETEERRASSGHMAAGGSLSGGTEAAVARDAFEGMIETLSRTKESIGRATRLAIDCAKYGIANEVVELLIRKLESEPSFHRKVDLFFLVDSITQCSHNQKGIAGASYVPTVQTALPRLLGAAAPPGASARENRRQCLKVLRLWLERKILPESILRPYMDDIGVSNDDTISGFSQRRPSRAERAIDDPIREMEGMLVDEYGSNATFQLPGFLSSNAFEDEEEEDLSNSSCREAADASALEQGQASGELETCTVTPSDRRHCILEDVDGELEMEDVSGHLKEGRLSFTNDSLEMELQQQGTDKIIEPGSNSSNEFPPLPEGSPPLPPDSPPPPPPLPPSPPPLPPPPPPPSSPSPPPPPPPPPLPTLPPPPPVLSSCPPPAFIPQPPLLSQPMLPPQSSIQSSPQLTYQPPVPHEFRGTPNCNQIVQMAGNTPHGGHIDAAVKSELFPQKSPCFPTGVCNSREPSGYSSSRQLEYGNNEMYLNPQSSQPSQQFQPGNTAFVQRPLPPSLPQTSSSHFSFTKPAMPPHPQHPYPQYPLPSQHDGRRPFVADEQWRMPAGEYNTDNQRGGWIAGRNPSPSGPLFVQEGYFRPTVERPPSSNMGFPIASTNHLPAGAPNSGHGVSQMLPCRPDMSAINCWRPA</sequence>
<dbReference type="Gene3D" id="2.30.30.140">
    <property type="match status" value="1"/>
</dbReference>
<dbReference type="InterPro" id="IPR000313">
    <property type="entry name" value="PWWP_dom"/>
</dbReference>
<evidence type="ECO:0000259" key="10">
    <source>
        <dbReference type="PROSITE" id="PS51391"/>
    </source>
</evidence>
<evidence type="ECO:0000256" key="5">
    <source>
        <dbReference type="ARBA" id="ARBA00023089"/>
    </source>
</evidence>
<evidence type="ECO:0000313" key="15">
    <source>
        <dbReference type="RefSeq" id="XP_022733730.1"/>
    </source>
</evidence>
<dbReference type="PANTHER" id="PTHR12550:SF70">
    <property type="entry name" value="JIL-1 ANCHORING AND STABILIZING PROTEIN, ISOFORM A"/>
    <property type="match status" value="1"/>
</dbReference>
<feature type="compositionally biased region" description="Pro residues" evidence="8">
    <location>
        <begin position="1349"/>
        <end position="1362"/>
    </location>
</feature>
<dbReference type="KEGG" id="dzi:111287426"/>
<gene>
    <name evidence="12 13 14 15" type="primary">LOC111287426</name>
</gene>
<reference evidence="12 13" key="1">
    <citation type="submission" date="2025-04" db="UniProtKB">
        <authorList>
            <consortium name="RefSeq"/>
        </authorList>
    </citation>
    <scope>IDENTIFICATION</scope>
    <source>
        <tissue evidence="12 13">Fruit stalk</tissue>
    </source>
</reference>
<feature type="domain" description="PWWP" evidence="9">
    <location>
        <begin position="19"/>
        <end position="83"/>
    </location>
</feature>
<dbReference type="FunFam" id="1.25.40.90:FF:000037">
    <property type="entry name" value="Enhancer of ag-4 2"/>
    <property type="match status" value="1"/>
</dbReference>
<dbReference type="SUPFAM" id="SSF63748">
    <property type="entry name" value="Tudor/PWWP/MBT"/>
    <property type="match status" value="1"/>
</dbReference>
<dbReference type="Pfam" id="PF00855">
    <property type="entry name" value="PWWP"/>
    <property type="match status" value="1"/>
</dbReference>
<feature type="compositionally biased region" description="Pro residues" evidence="8">
    <location>
        <begin position="1142"/>
        <end position="1221"/>
    </location>
</feature>
<dbReference type="Gene3D" id="1.25.40.90">
    <property type="match status" value="1"/>
</dbReference>
<name>A0A6P5Y009_DURZI</name>
<feature type="region of interest" description="Disordered" evidence="8">
    <location>
        <begin position="1129"/>
        <end position="1245"/>
    </location>
</feature>
<dbReference type="RefSeq" id="XP_022733726.1">
    <property type="nucleotide sequence ID" value="XM_022877991.1"/>
</dbReference>
<evidence type="ECO:0000256" key="2">
    <source>
        <dbReference type="ARBA" id="ARBA00022473"/>
    </source>
</evidence>
<evidence type="ECO:0000256" key="4">
    <source>
        <dbReference type="ARBA" id="ARBA00023015"/>
    </source>
</evidence>
<dbReference type="GO" id="GO:0006397">
    <property type="term" value="P:mRNA processing"/>
    <property type="evidence" value="ECO:0007669"/>
    <property type="project" value="UniProtKB-KW"/>
</dbReference>
<dbReference type="PRINTS" id="PR01217">
    <property type="entry name" value="PRICHEXTENSN"/>
</dbReference>
<dbReference type="Pfam" id="PF04818">
    <property type="entry name" value="CID"/>
    <property type="match status" value="1"/>
</dbReference>
<keyword evidence="5" id="KW-0287">Flowering</keyword>
<comment type="subcellular location">
    <subcellularLocation>
        <location evidence="1">Nucleus</location>
    </subcellularLocation>
</comment>
<keyword evidence="7" id="KW-0539">Nucleus</keyword>
<feature type="compositionally biased region" description="Basic and acidic residues" evidence="8">
    <location>
        <begin position="181"/>
        <end position="210"/>
    </location>
</feature>
<feature type="region of interest" description="Disordered" evidence="8">
    <location>
        <begin position="1045"/>
        <end position="1079"/>
    </location>
</feature>
<protein>
    <submittedName>
        <fullName evidence="12 13">ENHANCER OF AG-4 protein 2-like isoform X1</fullName>
    </submittedName>
</protein>
<feature type="region of interest" description="Disordered" evidence="8">
    <location>
        <begin position="181"/>
        <end position="331"/>
    </location>
</feature>
<feature type="compositionally biased region" description="Polar residues" evidence="8">
    <location>
        <begin position="812"/>
        <end position="826"/>
    </location>
</feature>
<feature type="compositionally biased region" description="Basic and acidic residues" evidence="8">
    <location>
        <begin position="603"/>
        <end position="616"/>
    </location>
</feature>
<evidence type="ECO:0000256" key="1">
    <source>
        <dbReference type="ARBA" id="ARBA00004123"/>
    </source>
</evidence>
<evidence type="ECO:0000313" key="11">
    <source>
        <dbReference type="Proteomes" id="UP000515121"/>
    </source>
</evidence>
<keyword evidence="4" id="KW-0805">Transcription regulation</keyword>
<dbReference type="GO" id="GO:0005634">
    <property type="term" value="C:nucleus"/>
    <property type="evidence" value="ECO:0007669"/>
    <property type="project" value="UniProtKB-SubCell"/>
</dbReference>
<feature type="region of interest" description="Disordered" evidence="8">
    <location>
        <begin position="1306"/>
        <end position="1368"/>
    </location>
</feature>
<feature type="region of interest" description="Disordered" evidence="8">
    <location>
        <begin position="557"/>
        <end position="626"/>
    </location>
</feature>
<evidence type="ECO:0000313" key="13">
    <source>
        <dbReference type="RefSeq" id="XP_022733727.1"/>
    </source>
</evidence>
<keyword evidence="6" id="KW-0804">Transcription</keyword>
<dbReference type="RefSeq" id="XP_022733730.1">
    <property type="nucleotide sequence ID" value="XM_022877995.1"/>
</dbReference>
<evidence type="ECO:0000256" key="3">
    <source>
        <dbReference type="ARBA" id="ARBA00022664"/>
    </source>
</evidence>
<accession>A0A6P5Y009</accession>
<evidence type="ECO:0000256" key="7">
    <source>
        <dbReference type="ARBA" id="ARBA00023242"/>
    </source>
</evidence>
<evidence type="ECO:0000256" key="8">
    <source>
        <dbReference type="SAM" id="MobiDB-lite"/>
    </source>
</evidence>
<feature type="compositionally biased region" description="Polar residues" evidence="8">
    <location>
        <begin position="646"/>
        <end position="656"/>
    </location>
</feature>
<feature type="domain" description="CID" evidence="10">
    <location>
        <begin position="852"/>
        <end position="993"/>
    </location>
</feature>
<dbReference type="SMART" id="SM00293">
    <property type="entry name" value="PWWP"/>
    <property type="match status" value="1"/>
</dbReference>
<evidence type="ECO:0000256" key="6">
    <source>
        <dbReference type="ARBA" id="ARBA00023163"/>
    </source>
</evidence>
<feature type="compositionally biased region" description="Low complexity" evidence="8">
    <location>
        <begin position="1222"/>
        <end position="1232"/>
    </location>
</feature>
<keyword evidence="2" id="KW-0217">Developmental protein</keyword>
<keyword evidence="3" id="KW-0507">mRNA processing</keyword>
<proteinExistence type="predicted"/>
<dbReference type="Proteomes" id="UP000515121">
    <property type="component" value="Unplaced"/>
</dbReference>
<dbReference type="SMART" id="SM00582">
    <property type="entry name" value="RPR"/>
    <property type="match status" value="1"/>
</dbReference>
<evidence type="ECO:0000313" key="12">
    <source>
        <dbReference type="RefSeq" id="XP_022733726.1"/>
    </source>
</evidence>
<feature type="compositionally biased region" description="Low complexity" evidence="8">
    <location>
        <begin position="1310"/>
        <end position="1321"/>
    </location>
</feature>
<dbReference type="PANTHER" id="PTHR12550">
    <property type="entry name" value="HEPATOMA-DERIVED GROWTH FACTOR-RELATED"/>
    <property type="match status" value="1"/>
</dbReference>
<dbReference type="PROSITE" id="PS51391">
    <property type="entry name" value="CID"/>
    <property type="match status" value="1"/>
</dbReference>
<feature type="region of interest" description="Disordered" evidence="8">
    <location>
        <begin position="646"/>
        <end position="703"/>
    </location>
</feature>